<dbReference type="Proteomes" id="UP000005709">
    <property type="component" value="Unassembled WGS sequence"/>
</dbReference>
<gene>
    <name evidence="3" type="ORF">CAMGR0001_2798</name>
</gene>
<sequence length="2170" mass="239226">MKVKNFGFAPLLALLFCFSTGAFADDDRSNVKIVPATQLGNEYRTDGGADWRQGWIFRKNMKDSKSAGCGDSDCFFGVYNFSNIKKFPEDMRDQKPAVRFGGAGSYVFGDYAVTSGSVITSSWPNSGTHYMFDSKGTYINDGGFTLNSSTSTLKLPKGVTADDIVYARLYWQGNVFNTEALDGFKATKDYHKVQFRMRSSKSSKATDIEEIERDRCDGYAAWNYNANTRDGGQYDAKEAGVYKECKSGSGPHGCATNAKGQVLATKRLAVNYPRNRGWYYRSETDRNIPDTFTYNYTDRNGVKHSDLYYRWKNRGPIPGTENHLFWRYEWTDVLNEMRLQYGCSKDITNIVRANFKDYSDSIDFTVGNIKTSAGWDAYGASFLNGGFETARVGAYGGWGVVIVYDKTLASRRKLMDDLQNSTEVTGAKASLAEAKKIRDTYFKPKNVTIYGDFITITPWSTPEPGYSPINVNLKLSGFYTPRQGKVNAKLGFLGFAGEREMREQEFFKVENKNKNTMDTLSGSVVNANLGNGFANIYDGSTSILELDSDGNYKLTYPKGTDYKWGMDLDEFDISSKMGNKQSSLDVQLGGASTQRPGGGESADQNFISMLAVSVDMYVPNMCYQYEVYNASNWVKFFDKDGNRRSEEDVKKLHEPPEQIKNGVVAGENIYYRIRFENRYNGGNSEDAVGSIVSVNFNRAGATYTPNSATINNRLDDSEYSGVTTKINAIPMKASQNLVYLRDGQLGAYQTMKDVITDGKAPNVTDAIYKNRQFTTLENGLLKVYIGEDAGRWVPPSKPDEQPTLIGGRMKPGKAAYAEFNATVNTGAKILQAPEMLLSYKISLDVGTGTPVEISLEGASELEICDDKLLSDSVNIQPLEGLQVVNKNFKNSDDDDRLYTQVSEMPFDGKLIFRPDYESHFCKKYNSTGECEQYTAEAASRTDLFVKDPATGELKYIGGKKQLEKFNLDGKLYLSVVRAKNAAMTAAKAVKDRNSTAYSCRAITDNLKIPFKLKQKGGGASSYALDHELDFKNKSILDLEDIEIGDAYQGVTFMLSYRPDGQANKTTKNDYAVDEDDPVKYYLALKKMELREKYGVCYTGDTYGWCKPLSDAEKAEKEELIKKELAKFANEISKASNTFGITMSSDGSFHVCGSDNFVIRPAYFNVDTAELTKYGKLVDTSADGDITNKGSSDASVVSHPKDLRVGGDYTENVDILAKVISARSYKGNGVPNYNAVIGGDLGNERYHIRDSYKYSDADSAQDISTKVRGIQTYLRPFISNQCAAELSTQSYYIKRAGGNATLQTGHKLDGCYGGTQTEYNGIEYDSKTGSYSVKKGISDADIKKNTFGKGNTQCKTTSGEINFDETYRRIWDKNAISLWADFNARNVSVTDAVATYKSKGNAEGSYLLTQSRMSPEQKDKVNGVLYTEMAYTTTEPKIAKHYFNYYNVGDVLVNVYDNSWTDAYADQTYSTKWKSAKCVINSSSNVPNNKGMVGCDVGMKNKSIVESSDPKISATNTNLVLRYRPDRIRVSLVSLDNGVTSGVGSIIGSRNVPVTDNNITGGISAYTYFNSPDIENNVVIYPGEDPRQNLAVTRQISQLAMLRVNAVAYLSDKVYKDVIATLYDGYKRDIGGNPQAVCGFSSDLDFALDFGFDCEHNNADGRCSKATNASKTSANINYAPYPDRSTVIYQIDKDTQFFAANSNECLGSTGYDSRCYKYNIRSQNNASTTDGIPDWEEAASGGGYGLPIPLRTALNYYSDANLVGGLINRPQGGTGINYDSKSSLFRILAQGFKEGQTPGSTVYFNFARMQKSPSTPVLIYASDFDIRDGVSTSENFWPSKFDKLYNAISDTTSEQYNKDGIKLSHESFDDFVTRKVEETTGVKKADMSVANKAAYINTANTNSKTYKTGTTITDFSDNIGTYALFVYGASYDKSLGSRVYNTTTRSSVTIPIYAQIYCGRTDGCSNMPAPNENLAYEVPGVVNASGNVIASNIFTVLAAQDHSLTDFTKFVVNTRATLNNIDAEFVSAYDSLTKVGEVGVNVTRGNVISAGKEDIIVSGSTAGQARVRIITSPWFIHTPAGNENTMFMVAGGGAYSRQYPGVRQYFNPLNVSIRAAQPTVWGGEGQVKSGIADDVGSFAGGSSSDNSTSDTSTRKLDTGDVRDIYNQKTDW</sequence>
<protein>
    <submittedName>
        <fullName evidence="3">Uncharacterized protein</fullName>
    </submittedName>
</protein>
<dbReference type="OrthoDB" id="5363773at2"/>
<comment type="caution">
    <text evidence="3">The sequence shown here is derived from an EMBL/GenBank/DDBJ whole genome shotgun (WGS) entry which is preliminary data.</text>
</comment>
<dbReference type="EMBL" id="ACYG01000031">
    <property type="protein sequence ID" value="EEV16423.1"/>
    <property type="molecule type" value="Genomic_DNA"/>
</dbReference>
<evidence type="ECO:0000313" key="4">
    <source>
        <dbReference type="Proteomes" id="UP000005709"/>
    </source>
</evidence>
<feature type="chain" id="PRO_5002990026" evidence="2">
    <location>
        <begin position="25"/>
        <end position="2170"/>
    </location>
</feature>
<name>C8PL08_9BACT</name>
<proteinExistence type="predicted"/>
<evidence type="ECO:0000256" key="1">
    <source>
        <dbReference type="SAM" id="MobiDB-lite"/>
    </source>
</evidence>
<feature type="compositionally biased region" description="Basic and acidic residues" evidence="1">
    <location>
        <begin position="2151"/>
        <end position="2170"/>
    </location>
</feature>
<feature type="compositionally biased region" description="Low complexity" evidence="1">
    <location>
        <begin position="2141"/>
        <end position="2150"/>
    </location>
</feature>
<dbReference type="STRING" id="824.CGRAC_1668"/>
<keyword evidence="2" id="KW-0732">Signal</keyword>
<feature type="region of interest" description="Disordered" evidence="1">
    <location>
        <begin position="2131"/>
        <end position="2170"/>
    </location>
</feature>
<feature type="signal peptide" evidence="2">
    <location>
        <begin position="1"/>
        <end position="24"/>
    </location>
</feature>
<accession>C8PL08</accession>
<evidence type="ECO:0000313" key="3">
    <source>
        <dbReference type="EMBL" id="EEV16423.1"/>
    </source>
</evidence>
<organism evidence="3 4">
    <name type="scientific">Campylobacter gracilis RM3268</name>
    <dbReference type="NCBI Taxonomy" id="553220"/>
    <lineage>
        <taxon>Bacteria</taxon>
        <taxon>Pseudomonadati</taxon>
        <taxon>Campylobacterota</taxon>
        <taxon>Epsilonproteobacteria</taxon>
        <taxon>Campylobacterales</taxon>
        <taxon>Campylobacteraceae</taxon>
        <taxon>Campylobacter</taxon>
    </lineage>
</organism>
<dbReference type="RefSeq" id="WP_005873095.1">
    <property type="nucleotide sequence ID" value="NZ_ACYG01000031.1"/>
</dbReference>
<keyword evidence="4" id="KW-1185">Reference proteome</keyword>
<reference evidence="3 4" key="1">
    <citation type="submission" date="2009-07" db="EMBL/GenBank/DDBJ databases">
        <authorList>
            <person name="Madupu R."/>
            <person name="Sebastian Y."/>
            <person name="Durkin A.S."/>
            <person name="Torralba M."/>
            <person name="Methe B."/>
            <person name="Sutton G.G."/>
            <person name="Strausberg R.L."/>
            <person name="Nelson K.E."/>
        </authorList>
    </citation>
    <scope>NUCLEOTIDE SEQUENCE [LARGE SCALE GENOMIC DNA]</scope>
    <source>
        <strain evidence="3 4">RM3268</strain>
    </source>
</reference>
<evidence type="ECO:0000256" key="2">
    <source>
        <dbReference type="SAM" id="SignalP"/>
    </source>
</evidence>